<feature type="repeat" description="WD" evidence="1">
    <location>
        <begin position="395"/>
        <end position="436"/>
    </location>
</feature>
<dbReference type="InterPro" id="IPR015943">
    <property type="entry name" value="WD40/YVTN_repeat-like_dom_sf"/>
</dbReference>
<feature type="compositionally biased region" description="Low complexity" evidence="2">
    <location>
        <begin position="1"/>
        <end position="19"/>
    </location>
</feature>
<evidence type="ECO:0000256" key="2">
    <source>
        <dbReference type="SAM" id="MobiDB-lite"/>
    </source>
</evidence>
<feature type="repeat" description="WD" evidence="1">
    <location>
        <begin position="345"/>
        <end position="378"/>
    </location>
</feature>
<feature type="compositionally biased region" description="Acidic residues" evidence="2">
    <location>
        <begin position="666"/>
        <end position="683"/>
    </location>
</feature>
<dbReference type="InterPro" id="IPR001680">
    <property type="entry name" value="WD40_rpt"/>
</dbReference>
<dbReference type="GO" id="GO:0080008">
    <property type="term" value="C:Cul4-RING E3 ubiquitin ligase complex"/>
    <property type="evidence" value="ECO:0007669"/>
    <property type="project" value="TreeGrafter"/>
</dbReference>
<dbReference type="SUPFAM" id="SSF50978">
    <property type="entry name" value="WD40 repeat-like"/>
    <property type="match status" value="1"/>
</dbReference>
<dbReference type="SMART" id="SM00320">
    <property type="entry name" value="WD40"/>
    <property type="match status" value="6"/>
</dbReference>
<dbReference type="WBParaSite" id="L893_g17898.t1">
    <property type="protein sequence ID" value="L893_g17898.t1"/>
    <property type="gene ID" value="L893_g17898"/>
</dbReference>
<sequence>MGLGESRPSSDEAPSPSSDAPEDVLNVAANIVAQERAFAAAFPNQRIRSGRPGRSQIASILRDLLENQAIDVASNIDDLREALSFPRATNHSELSARDESTSSEFEADMSYYYGGQAEDENNRKKSYRQVTKCRELRKSYEHIRHDLESRNGAIYFRDDRYNTVHRGFLPDMLFRRELSLDRPNFSLGQQASISNSFIPNTRRVVASVKSKTFCLQYAEQGNTIITASQDANFRLYRRSAHDRYKQFGHTRVPAIGWSILDFGVSADSRHIIYSTWDTNLYQCTLNSDGNFSTNPEWTPLHLLEADRFAAFSMKLNSDDTEIVVGGSEGNLIIYNRELNKTVFRVKGHEDDTNAVSFADSSSHLILSAGDDGLCKVWDRRILADSTHTPAPVGVFAGHKDGITFIDARGDDRYVLTNSKDQSIKLWDLRHFSSSAAEKATKLAVAHQSWDYRWQHPESDMQPPPLEGDSSIMTFYGAHSVMHTLIRARFSPDHTGKRFIYTGCARGNVTVYDMYTGRLCTTLIGHKSVVRDIRWHPQNNEVLTASWDGQTALWKFDERAVRDINPDSIIDEVGGEDSCDELYRPLTKKSRRKRKFESPRFDSFHLERSSIDDDCENQPHPTRRYNLRHSSQGPSTSGQSSSQTRPGDVSGVYHQALQRRKRGPPRDDEEEDEEDLYEDYDCDY</sequence>
<dbReference type="Pfam" id="PF00400">
    <property type="entry name" value="WD40"/>
    <property type="match status" value="3"/>
</dbReference>
<evidence type="ECO:0000256" key="1">
    <source>
        <dbReference type="PROSITE-ProRule" id="PRU00221"/>
    </source>
</evidence>
<protein>
    <submittedName>
        <fullName evidence="4">WD_REPEATS_REGION domain-containing protein</fullName>
    </submittedName>
</protein>
<feature type="compositionally biased region" description="Low complexity" evidence="2">
    <location>
        <begin position="629"/>
        <end position="646"/>
    </location>
</feature>
<keyword evidence="1" id="KW-0853">WD repeat</keyword>
<dbReference type="Proteomes" id="UP000095287">
    <property type="component" value="Unplaced"/>
</dbReference>
<evidence type="ECO:0000313" key="4">
    <source>
        <dbReference type="WBParaSite" id="L893_g17898.t1"/>
    </source>
</evidence>
<feature type="region of interest" description="Disordered" evidence="2">
    <location>
        <begin position="1"/>
        <end position="22"/>
    </location>
</feature>
<dbReference type="PROSITE" id="PS50082">
    <property type="entry name" value="WD_REPEATS_2"/>
    <property type="match status" value="3"/>
</dbReference>
<dbReference type="Gene3D" id="2.130.10.10">
    <property type="entry name" value="YVTN repeat-like/Quinoprotein amine dehydrogenase"/>
    <property type="match status" value="2"/>
</dbReference>
<name>A0A1I7YMQ4_9BILA</name>
<dbReference type="GO" id="GO:0043161">
    <property type="term" value="P:proteasome-mediated ubiquitin-dependent protein catabolic process"/>
    <property type="evidence" value="ECO:0007669"/>
    <property type="project" value="TreeGrafter"/>
</dbReference>
<dbReference type="PROSITE" id="PS50294">
    <property type="entry name" value="WD_REPEATS_REGION"/>
    <property type="match status" value="3"/>
</dbReference>
<organism evidence="3 4">
    <name type="scientific">Steinernema glaseri</name>
    <dbReference type="NCBI Taxonomy" id="37863"/>
    <lineage>
        <taxon>Eukaryota</taxon>
        <taxon>Metazoa</taxon>
        <taxon>Ecdysozoa</taxon>
        <taxon>Nematoda</taxon>
        <taxon>Chromadorea</taxon>
        <taxon>Rhabditida</taxon>
        <taxon>Tylenchina</taxon>
        <taxon>Panagrolaimomorpha</taxon>
        <taxon>Strongyloidoidea</taxon>
        <taxon>Steinernematidae</taxon>
        <taxon>Steinernema</taxon>
    </lineage>
</organism>
<evidence type="ECO:0000313" key="3">
    <source>
        <dbReference type="Proteomes" id="UP000095287"/>
    </source>
</evidence>
<proteinExistence type="predicted"/>
<dbReference type="AlphaFoldDB" id="A0A1I7YMQ4"/>
<dbReference type="PANTHER" id="PTHR19847">
    <property type="entry name" value="DDB1- AND CUL4-ASSOCIATED FACTOR 11"/>
    <property type="match status" value="1"/>
</dbReference>
<accession>A0A1I7YMQ4</accession>
<keyword evidence="3" id="KW-1185">Reference proteome</keyword>
<reference evidence="4" key="1">
    <citation type="submission" date="2016-11" db="UniProtKB">
        <authorList>
            <consortium name="WormBaseParasite"/>
        </authorList>
    </citation>
    <scope>IDENTIFICATION</scope>
</reference>
<dbReference type="InterPro" id="IPR036322">
    <property type="entry name" value="WD40_repeat_dom_sf"/>
</dbReference>
<dbReference type="PANTHER" id="PTHR19847:SF7">
    <property type="entry name" value="DDB1- AND CUL4-ASSOCIATED FACTOR 11"/>
    <property type="match status" value="1"/>
</dbReference>
<feature type="repeat" description="WD" evidence="1">
    <location>
        <begin position="522"/>
        <end position="563"/>
    </location>
</feature>
<dbReference type="InterPro" id="IPR051859">
    <property type="entry name" value="DCAF"/>
</dbReference>
<feature type="region of interest" description="Disordered" evidence="2">
    <location>
        <begin position="610"/>
        <end position="683"/>
    </location>
</feature>